<evidence type="ECO:0000313" key="1">
    <source>
        <dbReference type="EMBL" id="QXE07451.1"/>
    </source>
</evidence>
<dbReference type="AlphaFoldDB" id="A0A8F4KJF1"/>
<name>A0A8F4KJF1_9BURK</name>
<dbReference type="EMBL" id="CP017565">
    <property type="protein sequence ID" value="QXE07451.1"/>
    <property type="molecule type" value="Genomic_DNA"/>
</dbReference>
<keyword evidence="2" id="KW-1185">Reference proteome</keyword>
<dbReference type="KEGG" id="pspw:BJG93_36930"/>
<accession>A0A8F4KJF1</accession>
<geneLocation type="plasmid" evidence="1 2">
    <name>pl2WSM5005</name>
</geneLocation>
<sequence length="86" mass="9899">MTGWNHCNTEAAQNERVNAASAANADDAAVWRWFAALVEERRLRWRCAFGVWEVHVDRKRVASGRTFYDAIRHAKVESRKRGLGEL</sequence>
<keyword evidence="1" id="KW-0614">Plasmid</keyword>
<proteinExistence type="predicted"/>
<evidence type="ECO:0000313" key="2">
    <source>
        <dbReference type="Proteomes" id="UP000179860"/>
    </source>
</evidence>
<reference evidence="1" key="1">
    <citation type="submission" date="2016-09" db="EMBL/GenBank/DDBJ databases">
        <title>The Complete Genome of Burkholderia sprentiae wsm5005.</title>
        <authorList>
            <person name="De Meyer S."/>
            <person name="Wang P."/>
            <person name="Terpolilli J."/>
        </authorList>
    </citation>
    <scope>NUCLEOTIDE SEQUENCE [LARGE SCALE GENOMIC DNA]</scope>
    <source>
        <strain evidence="1">WSM5005</strain>
    </source>
</reference>
<dbReference type="OrthoDB" id="8966295at2"/>
<organism evidence="1 2">
    <name type="scientific">Paraburkholderia sprentiae WSM5005</name>
    <dbReference type="NCBI Taxonomy" id="754502"/>
    <lineage>
        <taxon>Bacteria</taxon>
        <taxon>Pseudomonadati</taxon>
        <taxon>Pseudomonadota</taxon>
        <taxon>Betaproteobacteria</taxon>
        <taxon>Burkholderiales</taxon>
        <taxon>Burkholderiaceae</taxon>
        <taxon>Paraburkholderia</taxon>
    </lineage>
</organism>
<dbReference type="Proteomes" id="UP000179860">
    <property type="component" value="Plasmid pl2WSM5005"/>
</dbReference>
<gene>
    <name evidence="1" type="ORF">BJG93_36930</name>
</gene>
<protein>
    <submittedName>
        <fullName evidence="1">Uncharacterized protein</fullName>
    </submittedName>
</protein>